<evidence type="ECO:0000256" key="2">
    <source>
        <dbReference type="ARBA" id="ARBA00009773"/>
    </source>
</evidence>
<feature type="transmembrane region" description="Helical" evidence="8">
    <location>
        <begin position="254"/>
        <end position="278"/>
    </location>
</feature>
<feature type="transmembrane region" description="Helical" evidence="8">
    <location>
        <begin position="139"/>
        <end position="167"/>
    </location>
</feature>
<evidence type="ECO:0000313" key="10">
    <source>
        <dbReference type="Proteomes" id="UP000479132"/>
    </source>
</evidence>
<accession>A0A6M1TAV6</accession>
<evidence type="ECO:0000256" key="7">
    <source>
        <dbReference type="ARBA" id="ARBA00023136"/>
    </source>
</evidence>
<evidence type="ECO:0000256" key="8">
    <source>
        <dbReference type="SAM" id="Phobius"/>
    </source>
</evidence>
<dbReference type="GO" id="GO:0005886">
    <property type="term" value="C:plasma membrane"/>
    <property type="evidence" value="ECO:0007669"/>
    <property type="project" value="UniProtKB-SubCell"/>
</dbReference>
<dbReference type="Proteomes" id="UP000479132">
    <property type="component" value="Unassembled WGS sequence"/>
</dbReference>
<feature type="transmembrane region" description="Helical" evidence="8">
    <location>
        <begin position="227"/>
        <end position="247"/>
    </location>
</feature>
<dbReference type="Pfam" id="PF01594">
    <property type="entry name" value="AI-2E_transport"/>
    <property type="match status" value="1"/>
</dbReference>
<sequence length="358" mass="39634">MSKSYPFWLKGTTILLGIFLVFIVFSYGKFILMPLAFSALLAMLLQPLSNWLQKYKFNRVVAIITSMLLVTIVLGGIVSLLSIQLVQFADRLPEANAKIQTVSRDLIQFLEAKFNLSPNRQVEFLERGLETLVDKSGQYISTALGATTSVFTTIGLLPFFVFFMMYYKKMYRTFLHKAVEGKNDEIDSVLDGIQHVTQSYVVGMIMVISILAVLNAIGLWIVGLDHVLFFAVFAAVLAIIPYIGIIIGSLPAILFALLFTDSLLNPLAVMGVFAAVQFLEGNFITPNIIGSSVSINPFMALVALIIGGQLWGIAGMILFVPFLGILKCIFDQVDGLKPYGYLFGDHPDYKKAQLEPED</sequence>
<dbReference type="AlphaFoldDB" id="A0A6M1TAV6"/>
<protein>
    <submittedName>
        <fullName evidence="9">AI-2E family transporter</fullName>
    </submittedName>
</protein>
<evidence type="ECO:0000256" key="4">
    <source>
        <dbReference type="ARBA" id="ARBA00022475"/>
    </source>
</evidence>
<dbReference type="PANTHER" id="PTHR21716">
    <property type="entry name" value="TRANSMEMBRANE PROTEIN"/>
    <property type="match status" value="1"/>
</dbReference>
<evidence type="ECO:0000256" key="5">
    <source>
        <dbReference type="ARBA" id="ARBA00022692"/>
    </source>
</evidence>
<keyword evidence="5 8" id="KW-0812">Transmembrane</keyword>
<evidence type="ECO:0000256" key="6">
    <source>
        <dbReference type="ARBA" id="ARBA00022989"/>
    </source>
</evidence>
<comment type="similarity">
    <text evidence="2">Belongs to the autoinducer-2 exporter (AI-2E) (TC 2.A.86) family.</text>
</comment>
<keyword evidence="6 8" id="KW-1133">Transmembrane helix</keyword>
<dbReference type="InterPro" id="IPR002549">
    <property type="entry name" value="AI-2E-like"/>
</dbReference>
<keyword evidence="10" id="KW-1185">Reference proteome</keyword>
<organism evidence="9 10">
    <name type="scientific">Fodinibius halophilus</name>
    <dbReference type="NCBI Taxonomy" id="1736908"/>
    <lineage>
        <taxon>Bacteria</taxon>
        <taxon>Pseudomonadati</taxon>
        <taxon>Balneolota</taxon>
        <taxon>Balneolia</taxon>
        <taxon>Balneolales</taxon>
        <taxon>Balneolaceae</taxon>
        <taxon>Fodinibius</taxon>
    </lineage>
</organism>
<dbReference type="PANTHER" id="PTHR21716:SF53">
    <property type="entry name" value="PERMEASE PERM-RELATED"/>
    <property type="match status" value="1"/>
</dbReference>
<dbReference type="EMBL" id="JAALLS010000007">
    <property type="protein sequence ID" value="NGP88094.1"/>
    <property type="molecule type" value="Genomic_DNA"/>
</dbReference>
<proteinExistence type="inferred from homology"/>
<feature type="transmembrane region" description="Helical" evidence="8">
    <location>
        <begin position="60"/>
        <end position="83"/>
    </location>
</feature>
<feature type="transmembrane region" description="Helical" evidence="8">
    <location>
        <begin position="7"/>
        <end position="25"/>
    </location>
</feature>
<keyword evidence="4" id="KW-1003">Cell membrane</keyword>
<feature type="transmembrane region" description="Helical" evidence="8">
    <location>
        <begin position="200"/>
        <end position="221"/>
    </location>
</feature>
<evidence type="ECO:0000313" key="9">
    <source>
        <dbReference type="EMBL" id="NGP88094.1"/>
    </source>
</evidence>
<dbReference type="RefSeq" id="WP_165267477.1">
    <property type="nucleotide sequence ID" value="NZ_JAALLS010000007.1"/>
</dbReference>
<comment type="subcellular location">
    <subcellularLocation>
        <location evidence="1">Cell membrane</location>
        <topology evidence="1">Multi-pass membrane protein</topology>
    </subcellularLocation>
</comment>
<feature type="transmembrane region" description="Helical" evidence="8">
    <location>
        <begin position="298"/>
        <end position="326"/>
    </location>
</feature>
<feature type="transmembrane region" description="Helical" evidence="8">
    <location>
        <begin position="31"/>
        <end position="48"/>
    </location>
</feature>
<comment type="caution">
    <text evidence="9">The sequence shown here is derived from an EMBL/GenBank/DDBJ whole genome shotgun (WGS) entry which is preliminary data.</text>
</comment>
<evidence type="ECO:0000256" key="3">
    <source>
        <dbReference type="ARBA" id="ARBA00022448"/>
    </source>
</evidence>
<gene>
    <name evidence="9" type="ORF">G3569_06990</name>
</gene>
<dbReference type="GO" id="GO:0055085">
    <property type="term" value="P:transmembrane transport"/>
    <property type="evidence" value="ECO:0007669"/>
    <property type="project" value="TreeGrafter"/>
</dbReference>
<keyword evidence="7 8" id="KW-0472">Membrane</keyword>
<evidence type="ECO:0000256" key="1">
    <source>
        <dbReference type="ARBA" id="ARBA00004651"/>
    </source>
</evidence>
<reference evidence="9 10" key="1">
    <citation type="submission" date="2020-02" db="EMBL/GenBank/DDBJ databases">
        <title>Aliifodinibius halophilus 2W32, complete genome.</title>
        <authorList>
            <person name="Li Y."/>
            <person name="Wu S."/>
        </authorList>
    </citation>
    <scope>NUCLEOTIDE SEQUENCE [LARGE SCALE GENOMIC DNA]</scope>
    <source>
        <strain evidence="9 10">2W32</strain>
    </source>
</reference>
<name>A0A6M1TAV6_9BACT</name>
<keyword evidence="3" id="KW-0813">Transport</keyword>